<evidence type="ECO:0000256" key="8">
    <source>
        <dbReference type="SAM" id="MobiDB-lite"/>
    </source>
</evidence>
<evidence type="ECO:0000259" key="10">
    <source>
        <dbReference type="PROSITE" id="PS50850"/>
    </source>
</evidence>
<dbReference type="InterPro" id="IPR020846">
    <property type="entry name" value="MFS_dom"/>
</dbReference>
<dbReference type="VEuPathDB" id="FungiDB:SMAC_08266"/>
<comment type="similarity">
    <text evidence="3">Belongs to the major facilitator superfamily.</text>
</comment>
<dbReference type="AlphaFoldDB" id="A0A8S8ZPB4"/>
<keyword evidence="7 9" id="KW-0472">Membrane</keyword>
<feature type="transmembrane region" description="Helical" evidence="9">
    <location>
        <begin position="453"/>
        <end position="472"/>
    </location>
</feature>
<dbReference type="InterPro" id="IPR036259">
    <property type="entry name" value="MFS_trans_sf"/>
</dbReference>
<feature type="domain" description="Major facilitator superfamily (MFS) profile" evidence="10">
    <location>
        <begin position="201"/>
        <end position="651"/>
    </location>
</feature>
<evidence type="ECO:0000256" key="7">
    <source>
        <dbReference type="ARBA" id="ARBA00023136"/>
    </source>
</evidence>
<evidence type="ECO:0000256" key="3">
    <source>
        <dbReference type="ARBA" id="ARBA00008335"/>
    </source>
</evidence>
<feature type="transmembrane region" description="Helical" evidence="9">
    <location>
        <begin position="311"/>
        <end position="336"/>
    </location>
</feature>
<sequence length="857" mass="95164">MSQNGKLNPSDDYHQQSQNTQLEEGISKFDARVDSGFVRDERPKSRKDKQSIHNKKSPEPRRFYLGTSSSSGENSERNSGSESFYSYESMNLEQLFHFGEFNIPEESLPPLSIRGSTSVPRTSFPDPATIPISEHASSSSSSSFHEKPTTVVKPQGAPSQLPRASSITSFGFIDDGEDTIISWEEDDHENPYNWSSGKKAAILFTAVMLILNSSMGSALPSNAIPFIVEEWNIQSEQETVLPISIYLIGEALHYLSYFEQRLTDLGYVMGPILWAPLSEQYGRRRLSIGTFMMFTLFTLACALAPHWISFIIFRLFSGIFASAPIALVPGIIADIYNEPRKRGRSMGIFMATTVFGPLIAPIISGYAATTIGWRWAFWIGLMYAGTTLLPLFFLLPETYGPILLLQRARNLRLTNPNAHVVAPRELEDNQHSLSELTTIVLTRPIRMILMEPIVSTSCAYISLCYAIFYMTFEAYPFIFIDLYGLSPGECGLTYLAIGVGCLIALPIFMTWDSILTRARSRNAPWTKQEEYRRLPLACLGGPMFVISLFWLGFTSRSSISFWVPMLSGIPFGMGFMCVFQALLNYLTDAYEIFAASANAAASCSRSLLATVLPLATAPMFHRLGIAGACSLLGAMSLIMTLMPFIFLWQGEKIRRGSRFCLLLRERREEMERRIEEQRRRRTGVTSGVSGFRFSAYGAGQARTETRGEGKVVTAMGGIEEEMGREDGNEKRMKMEDMEKGEMEKGKEMEKKSSSYNSSHSEGDRQADVPHPNGDTGDMANHPEGPDYGADEVGESSFSHHHDHDHDRHNDPHPPGSRSGSSATVAVGPPTCSKTSGAHDVGAASRMEMGLVETRKEG</sequence>
<name>A0A8S8ZPB4_SORMA</name>
<evidence type="ECO:0000256" key="4">
    <source>
        <dbReference type="ARBA" id="ARBA00022475"/>
    </source>
</evidence>
<evidence type="ECO:0000256" key="5">
    <source>
        <dbReference type="ARBA" id="ARBA00022692"/>
    </source>
</evidence>
<feature type="transmembrane region" description="Helical" evidence="9">
    <location>
        <begin position="286"/>
        <end position="305"/>
    </location>
</feature>
<dbReference type="InterPro" id="IPR011701">
    <property type="entry name" value="MFS"/>
</dbReference>
<feature type="compositionally biased region" description="Low complexity" evidence="8">
    <location>
        <begin position="68"/>
        <end position="82"/>
    </location>
</feature>
<comment type="subcellular location">
    <subcellularLocation>
        <location evidence="2">Cell membrane</location>
    </subcellularLocation>
    <subcellularLocation>
        <location evidence="1">Membrane</location>
        <topology evidence="1">Multi-pass membrane protein</topology>
    </subcellularLocation>
</comment>
<feature type="region of interest" description="Disordered" evidence="8">
    <location>
        <begin position="112"/>
        <end position="163"/>
    </location>
</feature>
<comment type="caution">
    <text evidence="11">The sequence shown here is derived from an EMBL/GenBank/DDBJ whole genome shotgun (WGS) entry which is preliminary data.</text>
</comment>
<feature type="transmembrane region" description="Helical" evidence="9">
    <location>
        <begin position="534"/>
        <end position="553"/>
    </location>
</feature>
<feature type="region of interest" description="Disordered" evidence="8">
    <location>
        <begin position="717"/>
        <end position="857"/>
    </location>
</feature>
<reference evidence="11 12" key="1">
    <citation type="submission" date="2017-07" db="EMBL/GenBank/DDBJ databases">
        <title>Genome sequence of the Sordaria macrospora wild type strain R19027.</title>
        <authorList>
            <person name="Nowrousian M."/>
            <person name="Teichert I."/>
            <person name="Kueck U."/>
        </authorList>
    </citation>
    <scope>NUCLEOTIDE SEQUENCE [LARGE SCALE GENOMIC DNA]</scope>
    <source>
        <strain evidence="11 12">R19027</strain>
        <tissue evidence="11">Mycelium</tissue>
    </source>
</reference>
<protein>
    <recommendedName>
        <fullName evidence="10">Major facilitator superfamily (MFS) profile domain-containing protein</fullName>
    </recommendedName>
</protein>
<dbReference type="CDD" id="cd17323">
    <property type="entry name" value="MFS_Tpo1_MDR_like"/>
    <property type="match status" value="1"/>
</dbReference>
<keyword evidence="4" id="KW-1003">Cell membrane</keyword>
<feature type="transmembrane region" description="Helical" evidence="9">
    <location>
        <begin position="375"/>
        <end position="395"/>
    </location>
</feature>
<evidence type="ECO:0000256" key="6">
    <source>
        <dbReference type="ARBA" id="ARBA00022989"/>
    </source>
</evidence>
<dbReference type="SUPFAM" id="SSF103473">
    <property type="entry name" value="MFS general substrate transporter"/>
    <property type="match status" value="1"/>
</dbReference>
<dbReference type="FunFam" id="1.20.1250.20:FF:000082">
    <property type="entry name" value="MFS multidrug transporter, putative"/>
    <property type="match status" value="1"/>
</dbReference>
<feature type="compositionally biased region" description="Basic and acidic residues" evidence="8">
    <location>
        <begin position="724"/>
        <end position="752"/>
    </location>
</feature>
<proteinExistence type="inferred from homology"/>
<feature type="compositionally biased region" description="Basic and acidic residues" evidence="8">
    <location>
        <begin position="25"/>
        <end position="62"/>
    </location>
</feature>
<feature type="transmembrane region" description="Helical" evidence="9">
    <location>
        <begin position="623"/>
        <end position="648"/>
    </location>
</feature>
<accession>A0A8S8ZPB4</accession>
<feature type="transmembrane region" description="Helical" evidence="9">
    <location>
        <begin position="559"/>
        <end position="583"/>
    </location>
</feature>
<evidence type="ECO:0000256" key="9">
    <source>
        <dbReference type="SAM" id="Phobius"/>
    </source>
</evidence>
<gene>
    <name evidence="11" type="ORF">SMACR_08266</name>
</gene>
<dbReference type="Proteomes" id="UP000433876">
    <property type="component" value="Unassembled WGS sequence"/>
</dbReference>
<keyword evidence="5 9" id="KW-0812">Transmembrane</keyword>
<organism evidence="11 12">
    <name type="scientific">Sordaria macrospora</name>
    <dbReference type="NCBI Taxonomy" id="5147"/>
    <lineage>
        <taxon>Eukaryota</taxon>
        <taxon>Fungi</taxon>
        <taxon>Dikarya</taxon>
        <taxon>Ascomycota</taxon>
        <taxon>Pezizomycotina</taxon>
        <taxon>Sordariomycetes</taxon>
        <taxon>Sordariomycetidae</taxon>
        <taxon>Sordariales</taxon>
        <taxon>Sordariaceae</taxon>
        <taxon>Sordaria</taxon>
    </lineage>
</organism>
<dbReference type="EMBL" id="NMPR01000082">
    <property type="protein sequence ID" value="KAA8631248.1"/>
    <property type="molecule type" value="Genomic_DNA"/>
</dbReference>
<feature type="region of interest" description="Disordered" evidence="8">
    <location>
        <begin position="1"/>
        <end position="82"/>
    </location>
</feature>
<dbReference type="PROSITE" id="PS50850">
    <property type="entry name" value="MFS"/>
    <property type="match status" value="1"/>
</dbReference>
<feature type="transmembrane region" description="Helical" evidence="9">
    <location>
        <begin position="348"/>
        <end position="369"/>
    </location>
</feature>
<dbReference type="GO" id="GO:0005886">
    <property type="term" value="C:plasma membrane"/>
    <property type="evidence" value="ECO:0007669"/>
    <property type="project" value="UniProtKB-SubCell"/>
</dbReference>
<evidence type="ECO:0000256" key="2">
    <source>
        <dbReference type="ARBA" id="ARBA00004236"/>
    </source>
</evidence>
<dbReference type="PANTHER" id="PTHR23502:SF74">
    <property type="entry name" value="MAJOR FACILITATOR SUPERFAMILY (MFS) PROFILE DOMAIN-CONTAINING PROTEIN"/>
    <property type="match status" value="1"/>
</dbReference>
<evidence type="ECO:0000256" key="1">
    <source>
        <dbReference type="ARBA" id="ARBA00004141"/>
    </source>
</evidence>
<dbReference type="VEuPathDB" id="FungiDB:SMAC_08265"/>
<keyword evidence="6 9" id="KW-1133">Transmembrane helix</keyword>
<dbReference type="GO" id="GO:0022857">
    <property type="term" value="F:transmembrane transporter activity"/>
    <property type="evidence" value="ECO:0007669"/>
    <property type="project" value="InterPro"/>
</dbReference>
<feature type="compositionally biased region" description="Basic and acidic residues" evidence="8">
    <location>
        <begin position="797"/>
        <end position="811"/>
    </location>
</feature>
<feature type="transmembrane region" description="Helical" evidence="9">
    <location>
        <begin position="492"/>
        <end position="514"/>
    </location>
</feature>
<dbReference type="PANTHER" id="PTHR23502">
    <property type="entry name" value="MAJOR FACILITATOR SUPERFAMILY"/>
    <property type="match status" value="1"/>
</dbReference>
<dbReference type="Pfam" id="PF07690">
    <property type="entry name" value="MFS_1"/>
    <property type="match status" value="1"/>
</dbReference>
<dbReference type="Gene3D" id="1.20.1250.20">
    <property type="entry name" value="MFS general substrate transporter like domains"/>
    <property type="match status" value="1"/>
</dbReference>
<evidence type="ECO:0000313" key="12">
    <source>
        <dbReference type="Proteomes" id="UP000433876"/>
    </source>
</evidence>
<evidence type="ECO:0000313" key="11">
    <source>
        <dbReference type="EMBL" id="KAA8631248.1"/>
    </source>
</evidence>